<dbReference type="GO" id="GO:0032426">
    <property type="term" value="C:stereocilium tip"/>
    <property type="evidence" value="ECO:0007669"/>
    <property type="project" value="TreeGrafter"/>
</dbReference>
<dbReference type="InterPro" id="IPR051844">
    <property type="entry name" value="USH2_Complex_Protein"/>
</dbReference>
<dbReference type="AlphaFoldDB" id="A0A267G199"/>
<dbReference type="CDD" id="cd00136">
    <property type="entry name" value="PDZ_canonical"/>
    <property type="match status" value="1"/>
</dbReference>
<organism evidence="6 7">
    <name type="scientific">Macrostomum lignano</name>
    <dbReference type="NCBI Taxonomy" id="282301"/>
    <lineage>
        <taxon>Eukaryota</taxon>
        <taxon>Metazoa</taxon>
        <taxon>Spiralia</taxon>
        <taxon>Lophotrochozoa</taxon>
        <taxon>Platyhelminthes</taxon>
        <taxon>Rhabditophora</taxon>
        <taxon>Macrostomorpha</taxon>
        <taxon>Macrostomida</taxon>
        <taxon>Macrostomidae</taxon>
        <taxon>Macrostomum</taxon>
    </lineage>
</organism>
<feature type="domain" description="PDZ" evidence="5">
    <location>
        <begin position="295"/>
        <end position="370"/>
    </location>
</feature>
<name>A0A267G199_9PLAT</name>
<dbReference type="Gene3D" id="2.30.42.10">
    <property type="match status" value="3"/>
</dbReference>
<gene>
    <name evidence="6" type="ORF">BOX15_Mlig026596g1</name>
</gene>
<keyword evidence="2" id="KW-0677">Repeat</keyword>
<dbReference type="PANTHER" id="PTHR23116">
    <property type="entry name" value="PDZ DOMAIN CONTAINING WHIRLIN AND HARMONIN-RELATED"/>
    <property type="match status" value="1"/>
</dbReference>
<dbReference type="OrthoDB" id="10029564at2759"/>
<dbReference type="Gene3D" id="1.20.1160.20">
    <property type="match status" value="1"/>
</dbReference>
<dbReference type="EMBL" id="NIVC01000647">
    <property type="protein sequence ID" value="PAA79224.1"/>
    <property type="molecule type" value="Genomic_DNA"/>
</dbReference>
<feature type="compositionally biased region" description="Polar residues" evidence="4">
    <location>
        <begin position="1"/>
        <end position="12"/>
    </location>
</feature>
<evidence type="ECO:0000256" key="4">
    <source>
        <dbReference type="SAM" id="MobiDB-lite"/>
    </source>
</evidence>
<feature type="compositionally biased region" description="Low complexity" evidence="4">
    <location>
        <begin position="21"/>
        <end position="32"/>
    </location>
</feature>
<feature type="non-terminal residue" evidence="6">
    <location>
        <position position="1"/>
    </location>
</feature>
<dbReference type="GO" id="GO:0005886">
    <property type="term" value="C:plasma membrane"/>
    <property type="evidence" value="ECO:0007669"/>
    <property type="project" value="TreeGrafter"/>
</dbReference>
<evidence type="ECO:0000256" key="1">
    <source>
        <dbReference type="ARBA" id="ARBA00004316"/>
    </source>
</evidence>
<feature type="region of interest" description="Disordered" evidence="4">
    <location>
        <begin position="1"/>
        <end position="32"/>
    </location>
</feature>
<feature type="region of interest" description="Disordered" evidence="4">
    <location>
        <begin position="116"/>
        <end position="157"/>
    </location>
</feature>
<feature type="domain" description="PDZ" evidence="5">
    <location>
        <begin position="160"/>
        <end position="230"/>
    </location>
</feature>
<evidence type="ECO:0000256" key="2">
    <source>
        <dbReference type="ARBA" id="ARBA00022737"/>
    </source>
</evidence>
<dbReference type="InterPro" id="IPR001478">
    <property type="entry name" value="PDZ"/>
</dbReference>
<evidence type="ECO:0000313" key="6">
    <source>
        <dbReference type="EMBL" id="PAA79224.1"/>
    </source>
</evidence>
<feature type="region of interest" description="Disordered" evidence="4">
    <location>
        <begin position="572"/>
        <end position="596"/>
    </location>
</feature>
<dbReference type="Pfam" id="PF00595">
    <property type="entry name" value="PDZ"/>
    <property type="match status" value="3"/>
</dbReference>
<comment type="subcellular location">
    <subcellularLocation>
        <location evidence="1">Cell projection</location>
    </subcellularLocation>
</comment>
<dbReference type="STRING" id="282301.A0A267G199"/>
<dbReference type="Proteomes" id="UP000215902">
    <property type="component" value="Unassembled WGS sequence"/>
</dbReference>
<dbReference type="GO" id="GO:0005929">
    <property type="term" value="C:cilium"/>
    <property type="evidence" value="ECO:0007669"/>
    <property type="project" value="TreeGrafter"/>
</dbReference>
<accession>A0A267G199</accession>
<dbReference type="InterPro" id="IPR036034">
    <property type="entry name" value="PDZ_sf"/>
</dbReference>
<evidence type="ECO:0000259" key="5">
    <source>
        <dbReference type="PROSITE" id="PS50106"/>
    </source>
</evidence>
<keyword evidence="3" id="KW-0966">Cell projection</keyword>
<evidence type="ECO:0000256" key="3">
    <source>
        <dbReference type="ARBA" id="ARBA00023273"/>
    </source>
</evidence>
<feature type="region of interest" description="Disordered" evidence="4">
    <location>
        <begin position="629"/>
        <end position="687"/>
    </location>
</feature>
<feature type="compositionally biased region" description="Basic and acidic residues" evidence="4">
    <location>
        <begin position="574"/>
        <end position="583"/>
    </location>
</feature>
<dbReference type="SUPFAM" id="SSF50156">
    <property type="entry name" value="PDZ domain-like"/>
    <property type="match status" value="3"/>
</dbReference>
<dbReference type="GO" id="GO:0002142">
    <property type="term" value="C:stereocilia ankle link complex"/>
    <property type="evidence" value="ECO:0007669"/>
    <property type="project" value="TreeGrafter"/>
</dbReference>
<comment type="caution">
    <text evidence="6">The sequence shown here is derived from an EMBL/GenBank/DDBJ whole genome shotgun (WGS) entry which is preliminary data.</text>
</comment>
<keyword evidence="7" id="KW-1185">Reference proteome</keyword>
<dbReference type="PROSITE" id="PS50106">
    <property type="entry name" value="PDZ"/>
    <property type="match status" value="3"/>
</dbReference>
<protein>
    <recommendedName>
        <fullName evidence="5">PDZ domain-containing protein</fullName>
    </recommendedName>
</protein>
<dbReference type="FunFam" id="2.30.42.10:FF:000079">
    <property type="entry name" value="Whirlin a"/>
    <property type="match status" value="1"/>
</dbReference>
<sequence length="796" mass="84999">RKSKLAASTSTMGLRAGGGHSQPSPSVSSNNPLVQDIQSYLESGFSQADRVLITSILSQYQRDRDVPTLVHRLGPYISERPELVPLLTTALPRGDQKRFRHLCENQDFLPLMRPASQQEDGHKKQQKKNRASSGSSLGGRASAPGPASNGSAAQSRPIRGVELAPNERQGFGFSLRGGAELGVGLYVSAVVEDSEADRRGLRVGDELVGVGDTSAAGLAHGEAVALIKSAQKSGRPLRLALRSPASPSRPYLPGDSSALRQFSWVDAQGRPVSPPAPPPLHADAAGPPVKQLLVQGQPLGVSVRGGADYGLGIFVSAVDPFSAAEQAGLRVGDEILTVNGESLLDKSHSEAVARLKCSPPRLSLTIRRVGKLPYAKSTFANSLFSQATAGGGSGSNNGRWRSEPSLLLQDQSLASMMEQQQQEPHIAGLVAELTNEILSPEQAGSLVYYLEEYKRGEVDVRGLVLALRHLLLDPPRAHPHLRPLLRPADRPTYDRLFQTYEADADTDNQYLTYFPPEESSDTDNDGGGRGSRAGRFAKKRRAVLSNSPQAGPGNNHGIEEAIRQLNDSLIMSNDRNRDGKDGGRTLPQPGSDDSGVELLINTIPVEPEEDFDGVDGGAGGDNEGVVLVASEDDEVDRPELRSRRNLASRSGSILPSGRRYDDTDTTPVKQQARTMHDSGTDTGFGNDARHFGIDASTITEPVSAGVRKTQPTLGLAIEGGANTRQTLPRIINVQPGGSAYDCAELRVGQVILAVDGLPMKGLEHKQAARAIAEAFRSSRPVMQLTVAELRPAPVLN</sequence>
<feature type="region of interest" description="Disordered" evidence="4">
    <location>
        <begin position="507"/>
        <end position="557"/>
    </location>
</feature>
<feature type="compositionally biased region" description="Low complexity" evidence="4">
    <location>
        <begin position="131"/>
        <end position="153"/>
    </location>
</feature>
<dbReference type="PANTHER" id="PTHR23116:SF29">
    <property type="entry name" value="PDZ DOMAIN-CONTAINING PROTEIN 7"/>
    <property type="match status" value="1"/>
</dbReference>
<evidence type="ECO:0000313" key="7">
    <source>
        <dbReference type="Proteomes" id="UP000215902"/>
    </source>
</evidence>
<dbReference type="SMART" id="SM00228">
    <property type="entry name" value="PDZ"/>
    <property type="match status" value="3"/>
</dbReference>
<feature type="domain" description="PDZ" evidence="5">
    <location>
        <begin position="707"/>
        <end position="774"/>
    </location>
</feature>
<reference evidence="6 7" key="1">
    <citation type="submission" date="2017-06" db="EMBL/GenBank/DDBJ databases">
        <title>A platform for efficient transgenesis in Macrostomum lignano, a flatworm model organism for stem cell research.</title>
        <authorList>
            <person name="Berezikov E."/>
        </authorList>
    </citation>
    <scope>NUCLEOTIDE SEQUENCE [LARGE SCALE GENOMIC DNA]</scope>
    <source>
        <strain evidence="6">DV1</strain>
        <tissue evidence="6">Whole organism</tissue>
    </source>
</reference>
<proteinExistence type="predicted"/>